<evidence type="ECO:0000256" key="4">
    <source>
        <dbReference type="HAMAP-Rule" id="MF_03002"/>
    </source>
</evidence>
<dbReference type="GO" id="GO:0033290">
    <property type="term" value="C:eukaryotic 48S preinitiation complex"/>
    <property type="evidence" value="ECO:0007669"/>
    <property type="project" value="UniProtKB-UniRule"/>
</dbReference>
<dbReference type="GO" id="GO:0003723">
    <property type="term" value="F:RNA binding"/>
    <property type="evidence" value="ECO:0007669"/>
    <property type="project" value="InterPro"/>
</dbReference>
<dbReference type="PROSITE" id="PS50250">
    <property type="entry name" value="PCI"/>
    <property type="match status" value="1"/>
</dbReference>
<reference evidence="7" key="1">
    <citation type="submission" date="2023-10" db="EMBL/GenBank/DDBJ databases">
        <title>Chromosome-level genome of the transformable northern wattle, Acacia crassicarpa.</title>
        <authorList>
            <person name="Massaro I."/>
            <person name="Sinha N.R."/>
            <person name="Poethig S."/>
            <person name="Leichty A.R."/>
        </authorList>
    </citation>
    <scope>NUCLEOTIDE SEQUENCE</scope>
    <source>
        <strain evidence="7">Acra3RX</strain>
        <tissue evidence="7">Leaf</tissue>
    </source>
</reference>
<feature type="compositionally biased region" description="Acidic residues" evidence="5">
    <location>
        <begin position="12"/>
        <end position="24"/>
    </location>
</feature>
<organism evidence="7 8">
    <name type="scientific">Acacia crassicarpa</name>
    <name type="common">northern wattle</name>
    <dbReference type="NCBI Taxonomy" id="499986"/>
    <lineage>
        <taxon>Eukaryota</taxon>
        <taxon>Viridiplantae</taxon>
        <taxon>Streptophyta</taxon>
        <taxon>Embryophyta</taxon>
        <taxon>Tracheophyta</taxon>
        <taxon>Spermatophyta</taxon>
        <taxon>Magnoliopsida</taxon>
        <taxon>eudicotyledons</taxon>
        <taxon>Gunneridae</taxon>
        <taxon>Pentapetalae</taxon>
        <taxon>rosids</taxon>
        <taxon>fabids</taxon>
        <taxon>Fabales</taxon>
        <taxon>Fabaceae</taxon>
        <taxon>Caesalpinioideae</taxon>
        <taxon>mimosoid clade</taxon>
        <taxon>Acacieae</taxon>
        <taxon>Acacia</taxon>
    </lineage>
</organism>
<sequence>MASKFWTQGASDSEEEESDIDNDVETAVGEPTNETAKSRYLQVSDTDTDTDDEKRVVRSAKDKRFEEMSSTIDQMRNAMKINDWVSLQESFDKINKQLEKVMRITESEKVPTLYIKALVTLEDFLAQALANKDAKKKMSSSNAKALNSMKQKLKKNNKQYEDLITKYRENPESEEDKDEDETEEEDESEEEVIEEIDKIQKSDSEDDVPDGEKPDATDTPWDQKLSKKDRLMDRQFMKDPSEISWDMVNKKFKEVVAARGRRGTGRFEQVEQLTFLTKVAKTPAQKLEIFFSVVSAQFDVNPGLNGYMPIHVWKKCVQNMMVILDILVQYPNIVVDDTLEPDENETQKGTDHSGPIRVWGNLVAFLERIDAEFFKSLQCIDPHTREYVERLRDEPTYLALAQNVQDYLERVGDFKASSKVALKRVELIYYKPQEVYDAMRKLAELTDDNSGEVDDESKGFEDTRTPTAFVVTPELVPRKPTFPENSRTLMDLLVSLVYKYGDERTKARAMLCDIYHHALLDEFSTARDLLLMSHLQDSVQLMDISTQILFNRAMSQLGLCAFRVGLISEAHGCLSELYSGGRVKELLAQGVSQSRYHEKTPEQERLERRRQMPYHMHINLELLESVHLICAMLLEVPNIAANDHDAKRKVISKTFRRLLEVSEKQTFTGPPENVRDHVMAATRALNKGDFHKSYDIIKSLDVWKFVRNRDRVLEMLKETIKEEALRTYLFTFSSSYDSLSLEQLTKMFDLYVPRIHSIVSRMILNEELHASLDEPSGCIIFQDVKHSRLHALAFQFTEKFSIIAESNERAMEARIGGGGLDLPLRRRDSQDYAAAAATTVGGRWQDLSTAQTRQGSGTGRAGYSIGGGRPFTLSQSGYTRDRTGRGAGGGYQSTRYQDSAYGGSGRTTQGSALRGAQVDASTRMVSLKGVRA</sequence>
<keyword evidence="1 4" id="KW-0963">Cytoplasm</keyword>
<dbReference type="EMBL" id="JAWXYG010000005">
    <property type="protein sequence ID" value="KAK4272632.1"/>
    <property type="molecule type" value="Genomic_DNA"/>
</dbReference>
<feature type="region of interest" description="Disordered" evidence="5">
    <location>
        <begin position="1"/>
        <end position="55"/>
    </location>
</feature>
<dbReference type="InterPro" id="IPR027516">
    <property type="entry name" value="EIF3C"/>
</dbReference>
<keyword evidence="3 4" id="KW-0648">Protein biosynthesis</keyword>
<feature type="region of interest" description="Disordered" evidence="5">
    <location>
        <begin position="872"/>
        <end position="914"/>
    </location>
</feature>
<dbReference type="GO" id="GO:0001732">
    <property type="term" value="P:formation of cytoplasmic translation initiation complex"/>
    <property type="evidence" value="ECO:0007669"/>
    <property type="project" value="UniProtKB-UniRule"/>
</dbReference>
<dbReference type="InterPro" id="IPR008905">
    <property type="entry name" value="EIF3C_N_dom"/>
</dbReference>
<dbReference type="GO" id="GO:0005852">
    <property type="term" value="C:eukaryotic translation initiation factor 3 complex"/>
    <property type="evidence" value="ECO:0007669"/>
    <property type="project" value="UniProtKB-UniRule"/>
</dbReference>
<gene>
    <name evidence="7" type="ORF">QN277_021157</name>
</gene>
<dbReference type="SMART" id="SM00088">
    <property type="entry name" value="PINT"/>
    <property type="match status" value="1"/>
</dbReference>
<evidence type="ECO:0000256" key="3">
    <source>
        <dbReference type="ARBA" id="ARBA00022917"/>
    </source>
</evidence>
<dbReference type="Pfam" id="PF05470">
    <property type="entry name" value="eIF-3c_N"/>
    <property type="match status" value="1"/>
</dbReference>
<proteinExistence type="inferred from homology"/>
<dbReference type="PANTHER" id="PTHR13937:SF0">
    <property type="entry name" value="EUKARYOTIC TRANSLATION INITIATION FACTOR 3 SUBUNIT C-RELATED"/>
    <property type="match status" value="1"/>
</dbReference>
<accession>A0AAE1MLR9</accession>
<dbReference type="Pfam" id="PF26569">
    <property type="entry name" value="EIF3CL_C"/>
    <property type="match status" value="1"/>
</dbReference>
<dbReference type="InterPro" id="IPR000717">
    <property type="entry name" value="PCI_dom"/>
</dbReference>
<evidence type="ECO:0000256" key="1">
    <source>
        <dbReference type="ARBA" id="ARBA00022490"/>
    </source>
</evidence>
<comment type="subunit">
    <text evidence="4">Component of the eukaryotic translation initiation factor 3 (eIF-3) complex.</text>
</comment>
<dbReference type="InterPro" id="IPR036388">
    <property type="entry name" value="WH-like_DNA-bd_sf"/>
</dbReference>
<keyword evidence="2 4" id="KW-0396">Initiation factor</keyword>
<comment type="similarity">
    <text evidence="4">Belongs to the eIF-3 subunit C family.</text>
</comment>
<feature type="compositionally biased region" description="Polar residues" evidence="5">
    <location>
        <begin position="1"/>
        <end position="10"/>
    </location>
</feature>
<dbReference type="GO" id="GO:0016282">
    <property type="term" value="C:eukaryotic 43S preinitiation complex"/>
    <property type="evidence" value="ECO:0007669"/>
    <property type="project" value="UniProtKB-UniRule"/>
</dbReference>
<dbReference type="PANTHER" id="PTHR13937">
    <property type="entry name" value="EUKARYOTIC TRANSLATION INITATION FACTOR 3, SUBUNIT 8 EIF3S8 -RELATED"/>
    <property type="match status" value="1"/>
</dbReference>
<dbReference type="AlphaFoldDB" id="A0AAE1MLR9"/>
<dbReference type="InterPro" id="IPR058999">
    <property type="entry name" value="EIF3CL_C"/>
</dbReference>
<comment type="function">
    <text evidence="4">Component of the eukaryotic translation initiation factor 3 (eIF-3) complex, which is involved in protein synthesis of a specialized repertoire of mRNAs and, together with other initiation factors, stimulates binding of mRNA and methionyl-tRNAi to the 40S ribosome. The eIF-3 complex specifically targets and initiates translation of a subset of mRNAs involved in cell proliferation.</text>
</comment>
<name>A0AAE1MLR9_9FABA</name>
<evidence type="ECO:0000313" key="7">
    <source>
        <dbReference type="EMBL" id="KAK4272632.1"/>
    </source>
</evidence>
<dbReference type="GO" id="GO:0031369">
    <property type="term" value="F:translation initiation factor binding"/>
    <property type="evidence" value="ECO:0007669"/>
    <property type="project" value="InterPro"/>
</dbReference>
<keyword evidence="8" id="KW-1185">Reference proteome</keyword>
<evidence type="ECO:0000259" key="6">
    <source>
        <dbReference type="PROSITE" id="PS50250"/>
    </source>
</evidence>
<feature type="compositionally biased region" description="Low complexity" evidence="5">
    <location>
        <begin position="139"/>
        <end position="150"/>
    </location>
</feature>
<evidence type="ECO:0000313" key="8">
    <source>
        <dbReference type="Proteomes" id="UP001293593"/>
    </source>
</evidence>
<comment type="subcellular location">
    <subcellularLocation>
        <location evidence="4">Cytoplasm</location>
    </subcellularLocation>
</comment>
<feature type="compositionally biased region" description="Acidic residues" evidence="5">
    <location>
        <begin position="172"/>
        <end position="194"/>
    </location>
</feature>
<protein>
    <recommendedName>
        <fullName evidence="4">Eukaryotic translation initiation factor 3 subunit C</fullName>
        <shortName evidence="4">eIF3c</shortName>
    </recommendedName>
    <alternativeName>
        <fullName evidence="4">Eukaryotic translation initiation factor 3 subunit 8</fullName>
    </alternativeName>
    <alternativeName>
        <fullName evidence="4">eIF3 p110</fullName>
    </alternativeName>
</protein>
<dbReference type="GO" id="GO:0003743">
    <property type="term" value="F:translation initiation factor activity"/>
    <property type="evidence" value="ECO:0007669"/>
    <property type="project" value="UniProtKB-UniRule"/>
</dbReference>
<comment type="caution">
    <text evidence="7">The sequence shown here is derived from an EMBL/GenBank/DDBJ whole genome shotgun (WGS) entry which is preliminary data.</text>
</comment>
<dbReference type="Pfam" id="PF01399">
    <property type="entry name" value="PCI"/>
    <property type="match status" value="1"/>
</dbReference>
<evidence type="ECO:0000256" key="2">
    <source>
        <dbReference type="ARBA" id="ARBA00022540"/>
    </source>
</evidence>
<dbReference type="SUPFAM" id="SSF46785">
    <property type="entry name" value="Winged helix' DNA-binding domain"/>
    <property type="match status" value="1"/>
</dbReference>
<dbReference type="Gene3D" id="1.10.10.10">
    <property type="entry name" value="Winged helix-like DNA-binding domain superfamily/Winged helix DNA-binding domain"/>
    <property type="match status" value="1"/>
</dbReference>
<feature type="region of interest" description="Disordered" evidence="5">
    <location>
        <begin position="132"/>
        <end position="152"/>
    </location>
</feature>
<dbReference type="Proteomes" id="UP001293593">
    <property type="component" value="Unassembled WGS sequence"/>
</dbReference>
<evidence type="ECO:0000256" key="5">
    <source>
        <dbReference type="SAM" id="MobiDB-lite"/>
    </source>
</evidence>
<feature type="domain" description="PCI" evidence="6">
    <location>
        <begin position="614"/>
        <end position="786"/>
    </location>
</feature>
<dbReference type="HAMAP" id="MF_03002">
    <property type="entry name" value="eIF3c"/>
    <property type="match status" value="1"/>
</dbReference>
<dbReference type="InterPro" id="IPR036390">
    <property type="entry name" value="WH_DNA-bd_sf"/>
</dbReference>
<feature type="region of interest" description="Disordered" evidence="5">
    <location>
        <begin position="166"/>
        <end position="232"/>
    </location>
</feature>